<evidence type="ECO:0000313" key="1">
    <source>
        <dbReference type="EMBL" id="OWM77790.1"/>
    </source>
</evidence>
<proteinExistence type="predicted"/>
<accession>A0A218WZK0</accession>
<dbReference type="EMBL" id="MTKT01002513">
    <property type="protein sequence ID" value="OWM77790.1"/>
    <property type="molecule type" value="Genomic_DNA"/>
</dbReference>
<gene>
    <name evidence="1" type="ORF">CDL15_Pgr011151</name>
</gene>
<evidence type="ECO:0000313" key="2">
    <source>
        <dbReference type="Proteomes" id="UP000197138"/>
    </source>
</evidence>
<sequence length="96" mass="10201">MAGWWPQRRVGWVHSSIGGATELVTPVAGGLGYALFGVAASDLCGGLGLYCYDLREATSGEDGGVVVVDLGESHLYTANLLEWWCDSVEVRKGNRA</sequence>
<dbReference type="Proteomes" id="UP000197138">
    <property type="component" value="Unassembled WGS sequence"/>
</dbReference>
<name>A0A218WZK0_PUNGR</name>
<reference evidence="2" key="1">
    <citation type="journal article" date="2017" name="Plant J.">
        <title>The pomegranate (Punica granatum L.) genome and the genomics of punicalagin biosynthesis.</title>
        <authorList>
            <person name="Qin G."/>
            <person name="Xu C."/>
            <person name="Ming R."/>
            <person name="Tang H."/>
            <person name="Guyot R."/>
            <person name="Kramer E.M."/>
            <person name="Hu Y."/>
            <person name="Yi X."/>
            <person name="Qi Y."/>
            <person name="Xu X."/>
            <person name="Gao Z."/>
            <person name="Pan H."/>
            <person name="Jian J."/>
            <person name="Tian Y."/>
            <person name="Yue Z."/>
            <person name="Xu Y."/>
        </authorList>
    </citation>
    <scope>NUCLEOTIDE SEQUENCE [LARGE SCALE GENOMIC DNA]</scope>
    <source>
        <strain evidence="2">cv. Dabenzi</strain>
    </source>
</reference>
<comment type="caution">
    <text evidence="1">The sequence shown here is derived from an EMBL/GenBank/DDBJ whole genome shotgun (WGS) entry which is preliminary data.</text>
</comment>
<dbReference type="AlphaFoldDB" id="A0A218WZK0"/>
<organism evidence="1 2">
    <name type="scientific">Punica granatum</name>
    <name type="common">Pomegranate</name>
    <dbReference type="NCBI Taxonomy" id="22663"/>
    <lineage>
        <taxon>Eukaryota</taxon>
        <taxon>Viridiplantae</taxon>
        <taxon>Streptophyta</taxon>
        <taxon>Embryophyta</taxon>
        <taxon>Tracheophyta</taxon>
        <taxon>Spermatophyta</taxon>
        <taxon>Magnoliopsida</taxon>
        <taxon>eudicotyledons</taxon>
        <taxon>Gunneridae</taxon>
        <taxon>Pentapetalae</taxon>
        <taxon>rosids</taxon>
        <taxon>malvids</taxon>
        <taxon>Myrtales</taxon>
        <taxon>Lythraceae</taxon>
        <taxon>Punica</taxon>
    </lineage>
</organism>
<protein>
    <submittedName>
        <fullName evidence="1">Uncharacterized protein</fullName>
    </submittedName>
</protein>